<comment type="subcellular location">
    <subcellularLocation>
        <location evidence="1">Membrane</location>
        <topology evidence="1">Single-pass membrane protein</topology>
    </subcellularLocation>
</comment>
<dbReference type="PANTHER" id="PTHR30093">
    <property type="entry name" value="GENERAL SECRETION PATHWAY PROTEIN G"/>
    <property type="match status" value="1"/>
</dbReference>
<dbReference type="GO" id="GO:0015627">
    <property type="term" value="C:type II protein secretion system complex"/>
    <property type="evidence" value="ECO:0007669"/>
    <property type="project" value="InterPro"/>
</dbReference>
<dbReference type="PROSITE" id="PS00409">
    <property type="entry name" value="PROKAR_NTER_METHYL"/>
    <property type="match status" value="1"/>
</dbReference>
<dbReference type="PRINTS" id="PR00813">
    <property type="entry name" value="BCTERIALGSPG"/>
</dbReference>
<gene>
    <name evidence="7" type="ORF">A3D07_02315</name>
</gene>
<evidence type="ECO:0000313" key="8">
    <source>
        <dbReference type="Proteomes" id="UP000177124"/>
    </source>
</evidence>
<evidence type="ECO:0000256" key="1">
    <source>
        <dbReference type="ARBA" id="ARBA00004167"/>
    </source>
</evidence>
<keyword evidence="2" id="KW-0488">Methylation</keyword>
<evidence type="ECO:0000256" key="5">
    <source>
        <dbReference type="ARBA" id="ARBA00023136"/>
    </source>
</evidence>
<sequence>MPSLSRTDDKKHLTFDKIKSIVSGHPFDKLRMTLSLPKGQLSVVRKTKGFTLIELLVVIAIIGILIAAATVSYTKAQQKGRDGKRKADLASIQQALELYFQTNGKYPQMEWVYANNGGTWVTGLNTNYIAQLPQDPIRQTDTADCIPATSGCYDYAYYSGGWCSINGKNYILTTRLEAYSGTDFSQRNIPGTACTWNTSAVSGLYVVTGP</sequence>
<dbReference type="PANTHER" id="PTHR30093:SF44">
    <property type="entry name" value="TYPE II SECRETION SYSTEM CORE PROTEIN G"/>
    <property type="match status" value="1"/>
</dbReference>
<evidence type="ECO:0000256" key="4">
    <source>
        <dbReference type="ARBA" id="ARBA00022989"/>
    </source>
</evidence>
<keyword evidence="5 6" id="KW-0472">Membrane</keyword>
<evidence type="ECO:0008006" key="9">
    <source>
        <dbReference type="Google" id="ProtNLM"/>
    </source>
</evidence>
<accession>A0A1F5GH10</accession>
<proteinExistence type="predicted"/>
<name>A0A1F5GH10_9BACT</name>
<dbReference type="InterPro" id="IPR045584">
    <property type="entry name" value="Pilin-like"/>
</dbReference>
<dbReference type="EMBL" id="MFBF01000025">
    <property type="protein sequence ID" value="OGD91146.1"/>
    <property type="molecule type" value="Genomic_DNA"/>
</dbReference>
<comment type="caution">
    <text evidence="7">The sequence shown here is derived from an EMBL/GenBank/DDBJ whole genome shotgun (WGS) entry which is preliminary data.</text>
</comment>
<dbReference type="GO" id="GO:0015628">
    <property type="term" value="P:protein secretion by the type II secretion system"/>
    <property type="evidence" value="ECO:0007669"/>
    <property type="project" value="InterPro"/>
</dbReference>
<evidence type="ECO:0000313" key="7">
    <source>
        <dbReference type="EMBL" id="OGD91146.1"/>
    </source>
</evidence>
<reference evidence="7 8" key="1">
    <citation type="journal article" date="2016" name="Nat. Commun.">
        <title>Thousands of microbial genomes shed light on interconnected biogeochemical processes in an aquifer system.</title>
        <authorList>
            <person name="Anantharaman K."/>
            <person name="Brown C.T."/>
            <person name="Hug L.A."/>
            <person name="Sharon I."/>
            <person name="Castelle C.J."/>
            <person name="Probst A.J."/>
            <person name="Thomas B.C."/>
            <person name="Singh A."/>
            <person name="Wilkins M.J."/>
            <person name="Karaoz U."/>
            <person name="Brodie E.L."/>
            <person name="Williams K.H."/>
            <person name="Hubbard S.S."/>
            <person name="Banfield J.F."/>
        </authorList>
    </citation>
    <scope>NUCLEOTIDE SEQUENCE [LARGE SCALE GENOMIC DNA]</scope>
</reference>
<evidence type="ECO:0000256" key="6">
    <source>
        <dbReference type="SAM" id="Phobius"/>
    </source>
</evidence>
<dbReference type="STRING" id="1797716.A3D07_02315"/>
<dbReference type="Proteomes" id="UP000177124">
    <property type="component" value="Unassembled WGS sequence"/>
</dbReference>
<dbReference type="InterPro" id="IPR012902">
    <property type="entry name" value="N_methyl_site"/>
</dbReference>
<dbReference type="SUPFAM" id="SSF54523">
    <property type="entry name" value="Pili subunits"/>
    <property type="match status" value="1"/>
</dbReference>
<protein>
    <recommendedName>
        <fullName evidence="9">Type II secretion system protein GspG C-terminal domain-containing protein</fullName>
    </recommendedName>
</protein>
<dbReference type="Pfam" id="PF07963">
    <property type="entry name" value="N_methyl"/>
    <property type="match status" value="1"/>
</dbReference>
<feature type="transmembrane region" description="Helical" evidence="6">
    <location>
        <begin position="55"/>
        <end position="76"/>
    </location>
</feature>
<evidence type="ECO:0000256" key="2">
    <source>
        <dbReference type="ARBA" id="ARBA00022481"/>
    </source>
</evidence>
<organism evidence="7 8">
    <name type="scientific">Candidatus Curtissbacteria bacterium RIFCSPHIGHO2_02_FULL_42_15</name>
    <dbReference type="NCBI Taxonomy" id="1797716"/>
    <lineage>
        <taxon>Bacteria</taxon>
        <taxon>Candidatus Curtissiibacteriota</taxon>
    </lineage>
</organism>
<evidence type="ECO:0000256" key="3">
    <source>
        <dbReference type="ARBA" id="ARBA00022692"/>
    </source>
</evidence>
<dbReference type="AlphaFoldDB" id="A0A1F5GH10"/>
<dbReference type="Gene3D" id="3.30.700.10">
    <property type="entry name" value="Glycoprotein, Type 4 Pilin"/>
    <property type="match status" value="1"/>
</dbReference>
<dbReference type="GO" id="GO:0016020">
    <property type="term" value="C:membrane"/>
    <property type="evidence" value="ECO:0007669"/>
    <property type="project" value="UniProtKB-SubCell"/>
</dbReference>
<keyword evidence="4 6" id="KW-1133">Transmembrane helix</keyword>
<dbReference type="NCBIfam" id="TIGR02532">
    <property type="entry name" value="IV_pilin_GFxxxE"/>
    <property type="match status" value="1"/>
</dbReference>
<dbReference type="InterPro" id="IPR000983">
    <property type="entry name" value="Bac_GSPG_pilin"/>
</dbReference>
<keyword evidence="3 6" id="KW-0812">Transmembrane</keyword>